<evidence type="ECO:0000313" key="1">
    <source>
        <dbReference type="EMBL" id="OGG94726.1"/>
    </source>
</evidence>
<organism evidence="1 2">
    <name type="scientific">Candidatus Lambdaproteobacteria bacterium RIFOXYD2_FULL_50_16</name>
    <dbReference type="NCBI Taxonomy" id="1817772"/>
    <lineage>
        <taxon>Bacteria</taxon>
        <taxon>Pseudomonadati</taxon>
        <taxon>Pseudomonadota</taxon>
        <taxon>Candidatus Lambdaproteobacteria</taxon>
    </lineage>
</organism>
<proteinExistence type="predicted"/>
<dbReference type="Proteomes" id="UP000178449">
    <property type="component" value="Unassembled WGS sequence"/>
</dbReference>
<gene>
    <name evidence="1" type="ORF">A2527_05880</name>
</gene>
<name>A0A1F6G9E8_9PROT</name>
<accession>A0A1F6G9E8</accession>
<dbReference type="AlphaFoldDB" id="A0A1F6G9E8"/>
<evidence type="ECO:0008006" key="3">
    <source>
        <dbReference type="Google" id="ProtNLM"/>
    </source>
</evidence>
<dbReference type="EMBL" id="MFNE01000035">
    <property type="protein sequence ID" value="OGG94726.1"/>
    <property type="molecule type" value="Genomic_DNA"/>
</dbReference>
<evidence type="ECO:0000313" key="2">
    <source>
        <dbReference type="Proteomes" id="UP000178449"/>
    </source>
</evidence>
<comment type="caution">
    <text evidence="1">The sequence shown here is derived from an EMBL/GenBank/DDBJ whole genome shotgun (WGS) entry which is preliminary data.</text>
</comment>
<sequence length="98" mass="11052">MTVAKTKDLYQPLDPEEKAWMQEIEAEVWQPSPDEALKASIIQAAKESLKKTKAVTFRLSEHDFDAIRQKAALDGIPYQTLISALVHQYALGKVKLNL</sequence>
<protein>
    <recommendedName>
        <fullName evidence="3">Antitoxin</fullName>
    </recommendedName>
</protein>
<reference evidence="1 2" key="1">
    <citation type="journal article" date="2016" name="Nat. Commun.">
        <title>Thousands of microbial genomes shed light on interconnected biogeochemical processes in an aquifer system.</title>
        <authorList>
            <person name="Anantharaman K."/>
            <person name="Brown C.T."/>
            <person name="Hug L.A."/>
            <person name="Sharon I."/>
            <person name="Castelle C.J."/>
            <person name="Probst A.J."/>
            <person name="Thomas B.C."/>
            <person name="Singh A."/>
            <person name="Wilkins M.J."/>
            <person name="Karaoz U."/>
            <person name="Brodie E.L."/>
            <person name="Williams K.H."/>
            <person name="Hubbard S.S."/>
            <person name="Banfield J.F."/>
        </authorList>
    </citation>
    <scope>NUCLEOTIDE SEQUENCE [LARGE SCALE GENOMIC DNA]</scope>
</reference>
<dbReference type="STRING" id="1817772.A2527_05880"/>